<proteinExistence type="predicted"/>
<evidence type="ECO:0000313" key="2">
    <source>
        <dbReference type="EMBL" id="AZL72341.1"/>
    </source>
</evidence>
<dbReference type="EMBL" id="CP034337">
    <property type="protein sequence ID" value="AZL72341.1"/>
    <property type="molecule type" value="Genomic_DNA"/>
</dbReference>
<keyword evidence="3" id="KW-1185">Reference proteome</keyword>
<evidence type="ECO:0000256" key="1">
    <source>
        <dbReference type="SAM" id="MobiDB-lite"/>
    </source>
</evidence>
<reference evidence="2 3" key="1">
    <citation type="submission" date="2018-12" db="EMBL/GenBank/DDBJ databases">
        <authorList>
            <person name="Li S."/>
            <person name="Yang R."/>
            <person name="Chen G."/>
            <person name="Zou L."/>
            <person name="Zhang C."/>
            <person name="Chen Y."/>
            <person name="Liu Z."/>
            <person name="Li Y."/>
            <person name="Yan Y."/>
            <person name="Huang M."/>
            <person name="Chen T."/>
        </authorList>
    </citation>
    <scope>NUCLEOTIDE SEQUENCE [LARGE SCALE GENOMIC DNA]</scope>
    <source>
        <strain evidence="2 3">2014</strain>
    </source>
</reference>
<evidence type="ECO:0000313" key="3">
    <source>
        <dbReference type="Proteomes" id="UP000272622"/>
    </source>
</evidence>
<accession>A0ABN5TEC5</accession>
<name>A0ABN5TEC5_9PSED</name>
<protein>
    <submittedName>
        <fullName evidence="2">Uncharacterized protein</fullName>
    </submittedName>
</protein>
<sequence length="118" mass="12141">MAGGVCRSHSGLNAIAGQFRSARAGATYLVGATVVVGAALCRERAAKRPQFSATQHKSPGLLRSPFATQGRSYSCRAVGVGAANCRCGLSREKAVRCARATTPTKPALPVTGTPRAAR</sequence>
<gene>
    <name evidence="2" type="ORF">EI693_04260</name>
</gene>
<dbReference type="Proteomes" id="UP000272622">
    <property type="component" value="Chromosome"/>
</dbReference>
<organism evidence="2 3">
    <name type="scientific">Pseudomonas oryziphila</name>
    <dbReference type="NCBI Taxonomy" id="2894079"/>
    <lineage>
        <taxon>Bacteria</taxon>
        <taxon>Pseudomonadati</taxon>
        <taxon>Pseudomonadota</taxon>
        <taxon>Gammaproteobacteria</taxon>
        <taxon>Pseudomonadales</taxon>
        <taxon>Pseudomonadaceae</taxon>
        <taxon>Pseudomonas</taxon>
    </lineage>
</organism>
<feature type="region of interest" description="Disordered" evidence="1">
    <location>
        <begin position="98"/>
        <end position="118"/>
    </location>
</feature>